<dbReference type="RefSeq" id="WP_046963468.1">
    <property type="nucleotide sequence ID" value="NZ_MDEI01000003.1"/>
</dbReference>
<reference evidence="2" key="1">
    <citation type="submission" date="2016-08" db="EMBL/GenBank/DDBJ databases">
        <authorList>
            <person name="Merda D."/>
            <person name="Briand M."/>
            <person name="Taghouti G."/>
            <person name="Carrere S."/>
            <person name="Gouzy J."/>
            <person name="Portier P."/>
            <person name="Jacques M.-A."/>
            <person name="Fischer-Le Saux M."/>
        </authorList>
    </citation>
    <scope>NUCLEOTIDE SEQUENCE [LARGE SCALE GENOMIC DNA]</scope>
    <source>
        <strain evidence="2">CFBP4643</strain>
    </source>
</reference>
<accession>A0A2S7D689</accession>
<organism evidence="1 2">
    <name type="scientific">Xanthomonas pisi</name>
    <dbReference type="NCBI Taxonomy" id="56457"/>
    <lineage>
        <taxon>Bacteria</taxon>
        <taxon>Pseudomonadati</taxon>
        <taxon>Pseudomonadota</taxon>
        <taxon>Gammaproteobacteria</taxon>
        <taxon>Lysobacterales</taxon>
        <taxon>Lysobacteraceae</taxon>
        <taxon>Xanthomonas</taxon>
    </lineage>
</organism>
<keyword evidence="2" id="KW-1185">Reference proteome</keyword>
<dbReference type="EMBL" id="MDEI01000003">
    <property type="protein sequence ID" value="PPU69338.1"/>
    <property type="molecule type" value="Genomic_DNA"/>
</dbReference>
<evidence type="ECO:0000313" key="1">
    <source>
        <dbReference type="EMBL" id="PPU69338.1"/>
    </source>
</evidence>
<evidence type="ECO:0000313" key="2">
    <source>
        <dbReference type="Proteomes" id="UP000238191"/>
    </source>
</evidence>
<protein>
    <submittedName>
        <fullName evidence="1">Uncharacterized protein</fullName>
    </submittedName>
</protein>
<comment type="caution">
    <text evidence="1">The sequence shown here is derived from an EMBL/GenBank/DDBJ whole genome shotgun (WGS) entry which is preliminary data.</text>
</comment>
<proteinExistence type="predicted"/>
<gene>
    <name evidence="1" type="ORF">XpiCFBP4643_04065</name>
</gene>
<name>A0A2S7D689_9XANT</name>
<sequence>MVIFLGNYQLICHAAPSRGIDATWSADWRIEQIGMGRKTGELAGATLARTFPDHRSAMSAARSAGMVTLEAMHAEAQRQLDYS</sequence>
<dbReference type="AlphaFoldDB" id="A0A2S7D689"/>
<dbReference type="Proteomes" id="UP000238191">
    <property type="component" value="Unassembled WGS sequence"/>
</dbReference>
<dbReference type="OrthoDB" id="6000873at2"/>